<keyword evidence="9" id="KW-0407">Ion channel</keyword>
<dbReference type="PANTHER" id="PTHR10117">
    <property type="entry name" value="TRANSIENT RECEPTOR POTENTIAL CHANNEL"/>
    <property type="match status" value="1"/>
</dbReference>
<evidence type="ECO:0000313" key="12">
    <source>
        <dbReference type="EnsemblMetazoa" id="CLYHEMP010478.1"/>
    </source>
</evidence>
<evidence type="ECO:0000256" key="9">
    <source>
        <dbReference type="ARBA" id="ARBA00023303"/>
    </source>
</evidence>
<dbReference type="GO" id="GO:0051480">
    <property type="term" value="P:regulation of cytosolic calcium ion concentration"/>
    <property type="evidence" value="ECO:0007669"/>
    <property type="project" value="TreeGrafter"/>
</dbReference>
<dbReference type="Pfam" id="PF00520">
    <property type="entry name" value="Ion_trans"/>
    <property type="match status" value="1"/>
</dbReference>
<evidence type="ECO:0000313" key="13">
    <source>
        <dbReference type="Proteomes" id="UP000594262"/>
    </source>
</evidence>
<proteinExistence type="predicted"/>
<keyword evidence="4" id="KW-0677">Repeat</keyword>
<evidence type="ECO:0000256" key="4">
    <source>
        <dbReference type="ARBA" id="ARBA00022737"/>
    </source>
</evidence>
<feature type="transmembrane region" description="Helical" evidence="10">
    <location>
        <begin position="352"/>
        <end position="368"/>
    </location>
</feature>
<dbReference type="GO" id="GO:0005886">
    <property type="term" value="C:plasma membrane"/>
    <property type="evidence" value="ECO:0007669"/>
    <property type="project" value="TreeGrafter"/>
</dbReference>
<dbReference type="GeneID" id="136801199"/>
<feature type="transmembrane region" description="Helical" evidence="10">
    <location>
        <begin position="465"/>
        <end position="488"/>
    </location>
</feature>
<evidence type="ECO:0000259" key="11">
    <source>
        <dbReference type="SMART" id="SM01420"/>
    </source>
</evidence>
<reference evidence="12" key="1">
    <citation type="submission" date="2021-01" db="UniProtKB">
        <authorList>
            <consortium name="EnsemblMetazoa"/>
        </authorList>
    </citation>
    <scope>IDENTIFICATION</scope>
</reference>
<keyword evidence="2" id="KW-0813">Transport</keyword>
<feature type="transmembrane region" description="Helical" evidence="10">
    <location>
        <begin position="389"/>
        <end position="410"/>
    </location>
</feature>
<keyword evidence="3 10" id="KW-0812">Transmembrane</keyword>
<dbReference type="InterPro" id="IPR005821">
    <property type="entry name" value="Ion_trans_dom"/>
</dbReference>
<dbReference type="Proteomes" id="UP000594262">
    <property type="component" value="Unplaced"/>
</dbReference>
<dbReference type="PANTHER" id="PTHR10117:SF54">
    <property type="entry name" value="TRANSIENT RECEPTOR POTENTIAL-GAMMA PROTEIN"/>
    <property type="match status" value="1"/>
</dbReference>
<dbReference type="Pfam" id="PF08344">
    <property type="entry name" value="TRP_2"/>
    <property type="match status" value="1"/>
</dbReference>
<keyword evidence="6" id="KW-0040">ANK repeat</keyword>
<evidence type="ECO:0000256" key="1">
    <source>
        <dbReference type="ARBA" id="ARBA00004141"/>
    </source>
</evidence>
<dbReference type="InterPro" id="IPR013555">
    <property type="entry name" value="TRP_dom"/>
</dbReference>
<evidence type="ECO:0000256" key="8">
    <source>
        <dbReference type="ARBA" id="ARBA00023136"/>
    </source>
</evidence>
<dbReference type="OrthoDB" id="2373987at2759"/>
<feature type="transmembrane region" description="Helical" evidence="10">
    <location>
        <begin position="553"/>
        <end position="575"/>
    </location>
</feature>
<feature type="transmembrane region" description="Helical" evidence="10">
    <location>
        <begin position="281"/>
        <end position="305"/>
    </location>
</feature>
<dbReference type="SMART" id="SM01420">
    <property type="entry name" value="TRP_2"/>
    <property type="match status" value="1"/>
</dbReference>
<organism evidence="12 13">
    <name type="scientific">Clytia hemisphaerica</name>
    <dbReference type="NCBI Taxonomy" id="252671"/>
    <lineage>
        <taxon>Eukaryota</taxon>
        <taxon>Metazoa</taxon>
        <taxon>Cnidaria</taxon>
        <taxon>Hydrozoa</taxon>
        <taxon>Hydroidolina</taxon>
        <taxon>Leptothecata</taxon>
        <taxon>Obeliida</taxon>
        <taxon>Clytiidae</taxon>
        <taxon>Clytia</taxon>
    </lineage>
</organism>
<sequence length="751" mass="87529">MDAPWRETVNMENFEASETIQTQWCQLLVEALQRKHYLATKSLLRLADLIYGGDRGTHPSNVQNNDFHLYFRNKELTGSERQRKHDSENISPYMRSIRESKFSYFMVLAVQTNNLKIIRLLLTHQFNILWPHLLDCRCWLCESDKLGQAKRRIETMQALSNPLWVNLTCKDPFLTSFRIIKTCRLFRAQQDCYEKEYNLLTRQNVNFCTGLLDQIQNEKEVKHLMRWRESNFEPFKDIHQLAFIRLGFKYNVPEVVAHAVPQHVIMHIVSEGIPGWKSGGIVYRLIFIALVALFYPFTAIIRILAPESYIGRMAVKPLIKFINSVASYITLLTLLAFMATHPKTGIRIGNKPSAIELLIFVWIFSLFCQEVKQMKNMGKKQYFGSGWNWIDINMIGLVFVSYSMWVIMYFVNPEHKDDHYTFILSFPESFFAVAIILSYFRMVCLCQITRYLGLLQLCLGRMLQVLFQFAFISIVILCSFSVGLVFLFHSSKHYDSMVVKMSQTGENGTYVNQMLSGRYNGLPATIVTLAWASINMIGLDSLEGLTDGTMVHLWSYLLFTLYHGISMIVMLNMLIAMMSNSYQQMENNIDIEHKYARTNLWLEYLGDNNTIPCPFNLLPTMTWFRKVLKHIEMAIKNDNIDKDSEKEAALCYQKEQYTLLCKRLMQRYLQKHYNTFLDDDVITTPITSHIRHDDVMEDDPFLLMVKEKVKVWSRALNDENQEHVNLPPNIIHEKMAATIDEAFTDVDGAIM</sequence>
<accession>A0A7M5WSJ6</accession>
<dbReference type="GO" id="GO:0070679">
    <property type="term" value="F:inositol 1,4,5 trisphosphate binding"/>
    <property type="evidence" value="ECO:0007669"/>
    <property type="project" value="TreeGrafter"/>
</dbReference>
<keyword evidence="7" id="KW-0406">Ion transport</keyword>
<name>A0A7M5WSJ6_9CNID</name>
<keyword evidence="5 10" id="KW-1133">Transmembrane helix</keyword>
<protein>
    <recommendedName>
        <fullName evidence="11">Transient receptor ion channel domain-containing protein</fullName>
    </recommendedName>
</protein>
<dbReference type="InterPro" id="IPR002153">
    <property type="entry name" value="TRPC_channel"/>
</dbReference>
<evidence type="ECO:0000256" key="3">
    <source>
        <dbReference type="ARBA" id="ARBA00022692"/>
    </source>
</evidence>
<dbReference type="AlphaFoldDB" id="A0A7M5WSJ6"/>
<evidence type="ECO:0000256" key="5">
    <source>
        <dbReference type="ARBA" id="ARBA00022989"/>
    </source>
</evidence>
<keyword evidence="13" id="KW-1185">Reference proteome</keyword>
<dbReference type="RefSeq" id="XP_066913936.1">
    <property type="nucleotide sequence ID" value="XM_067057835.1"/>
</dbReference>
<evidence type="ECO:0000256" key="2">
    <source>
        <dbReference type="ARBA" id="ARBA00022448"/>
    </source>
</evidence>
<dbReference type="GO" id="GO:0015279">
    <property type="term" value="F:store-operated calcium channel activity"/>
    <property type="evidence" value="ECO:0007669"/>
    <property type="project" value="TreeGrafter"/>
</dbReference>
<keyword evidence="8 10" id="KW-0472">Membrane</keyword>
<dbReference type="PRINTS" id="PR01097">
    <property type="entry name" value="TRNSRECEPTRP"/>
</dbReference>
<dbReference type="GO" id="GO:0034703">
    <property type="term" value="C:cation channel complex"/>
    <property type="evidence" value="ECO:0007669"/>
    <property type="project" value="TreeGrafter"/>
</dbReference>
<feature type="transmembrane region" description="Helical" evidence="10">
    <location>
        <begin position="430"/>
        <end position="453"/>
    </location>
</feature>
<evidence type="ECO:0000256" key="6">
    <source>
        <dbReference type="ARBA" id="ARBA00023043"/>
    </source>
</evidence>
<feature type="transmembrane region" description="Helical" evidence="10">
    <location>
        <begin position="317"/>
        <end position="340"/>
    </location>
</feature>
<dbReference type="EnsemblMetazoa" id="CLYHEMT010478.1">
    <property type="protein sequence ID" value="CLYHEMP010478.1"/>
    <property type="gene ID" value="CLYHEMG010478"/>
</dbReference>
<evidence type="ECO:0000256" key="10">
    <source>
        <dbReference type="SAM" id="Phobius"/>
    </source>
</evidence>
<evidence type="ECO:0000256" key="7">
    <source>
        <dbReference type="ARBA" id="ARBA00023065"/>
    </source>
</evidence>
<comment type="subcellular location">
    <subcellularLocation>
        <location evidence="1">Membrane</location>
        <topology evidence="1">Multi-pass membrane protein</topology>
    </subcellularLocation>
</comment>
<feature type="domain" description="Transient receptor ion channel" evidence="11">
    <location>
        <begin position="136"/>
        <end position="193"/>
    </location>
</feature>